<protein>
    <recommendedName>
        <fullName evidence="5">DUF3742 domain-containing protein</fullName>
    </recommendedName>
</protein>
<sequence length="125" mass="13778">MNTTTRIRTAERLGRTLGRGWRAYVRGERRASSWLVSKGGAAAGATALVWVVKLVALGVLLYTTFWLAVLLLLGVAAVWMAGNSARDEDRWTQQDELRNGEAGFGLYSSNGQRLDPHDPNDPFDD</sequence>
<evidence type="ECO:0000313" key="4">
    <source>
        <dbReference type="Proteomes" id="UP000078572"/>
    </source>
</evidence>
<reference evidence="4" key="1">
    <citation type="submission" date="2016-06" db="EMBL/GenBank/DDBJ databases">
        <authorList>
            <person name="Xu Y."/>
            <person name="Nagy A."/>
            <person name="Yan X."/>
            <person name="Kim S.W."/>
            <person name="Haley B."/>
            <person name="Liu N.T."/>
            <person name="Nou X."/>
        </authorList>
    </citation>
    <scope>NUCLEOTIDE SEQUENCE [LARGE SCALE GENOMIC DNA]</scope>
    <source>
        <strain evidence="4">ATCC 49129</strain>
    </source>
</reference>
<dbReference type="AlphaFoldDB" id="A0A191ZXR1"/>
<dbReference type="EMBL" id="CP016022">
    <property type="protein sequence ID" value="ANJ72904.1"/>
    <property type="molecule type" value="Genomic_DNA"/>
</dbReference>
<evidence type="ECO:0000256" key="2">
    <source>
        <dbReference type="SAM" id="Phobius"/>
    </source>
</evidence>
<evidence type="ECO:0000256" key="1">
    <source>
        <dbReference type="SAM" id="MobiDB-lite"/>
    </source>
</evidence>
<feature type="transmembrane region" description="Helical" evidence="2">
    <location>
        <begin position="35"/>
        <end position="53"/>
    </location>
</feature>
<feature type="region of interest" description="Disordered" evidence="1">
    <location>
        <begin position="101"/>
        <end position="125"/>
    </location>
</feature>
<feature type="transmembrane region" description="Helical" evidence="2">
    <location>
        <begin position="59"/>
        <end position="81"/>
    </location>
</feature>
<evidence type="ECO:0008006" key="5">
    <source>
        <dbReference type="Google" id="ProtNLM"/>
    </source>
</evidence>
<keyword evidence="4" id="KW-1185">Reference proteome</keyword>
<feature type="compositionally biased region" description="Basic and acidic residues" evidence="1">
    <location>
        <begin position="114"/>
        <end position="125"/>
    </location>
</feature>
<keyword evidence="2" id="KW-0812">Transmembrane</keyword>
<dbReference type="InterPro" id="IPR022213">
    <property type="entry name" value="DUF3742"/>
</dbReference>
<dbReference type="Pfam" id="PF12553">
    <property type="entry name" value="DUF3742"/>
    <property type="match status" value="1"/>
</dbReference>
<proteinExistence type="predicted"/>
<evidence type="ECO:0000313" key="3">
    <source>
        <dbReference type="EMBL" id="ANJ72904.1"/>
    </source>
</evidence>
<keyword evidence="2" id="KW-1133">Transmembrane helix</keyword>
<dbReference type="OrthoDB" id="8454876at2"/>
<keyword evidence="2" id="KW-0472">Membrane</keyword>
<dbReference type="Proteomes" id="UP000078572">
    <property type="component" value="Chromosome 1"/>
</dbReference>
<dbReference type="RefSeq" id="WP_013391812.1">
    <property type="nucleotide sequence ID" value="NZ_CP016022.1"/>
</dbReference>
<accession>A0A191ZXR1</accession>
<organism evidence="3 4">
    <name type="scientific">Ralstonia insidiosa</name>
    <dbReference type="NCBI Taxonomy" id="190721"/>
    <lineage>
        <taxon>Bacteria</taxon>
        <taxon>Pseudomonadati</taxon>
        <taxon>Pseudomonadota</taxon>
        <taxon>Betaproteobacteria</taxon>
        <taxon>Burkholderiales</taxon>
        <taxon>Burkholderiaceae</taxon>
        <taxon>Ralstonia</taxon>
    </lineage>
</organism>
<gene>
    <name evidence="3" type="ORF">A9Y76_10680</name>
</gene>
<dbReference type="GeneID" id="61526483"/>
<name>A0A191ZXR1_9RALS</name>